<dbReference type="Proteomes" id="UP001221757">
    <property type="component" value="Unassembled WGS sequence"/>
</dbReference>
<dbReference type="AlphaFoldDB" id="A0AAD7D1A7"/>
<proteinExistence type="predicted"/>
<evidence type="ECO:0000313" key="1">
    <source>
        <dbReference type="EMBL" id="KAJ7668901.1"/>
    </source>
</evidence>
<name>A0AAD7D1A7_MYCRO</name>
<organism evidence="1 2">
    <name type="scientific">Mycena rosella</name>
    <name type="common">Pink bonnet</name>
    <name type="synonym">Agaricus rosellus</name>
    <dbReference type="NCBI Taxonomy" id="1033263"/>
    <lineage>
        <taxon>Eukaryota</taxon>
        <taxon>Fungi</taxon>
        <taxon>Dikarya</taxon>
        <taxon>Basidiomycota</taxon>
        <taxon>Agaricomycotina</taxon>
        <taxon>Agaricomycetes</taxon>
        <taxon>Agaricomycetidae</taxon>
        <taxon>Agaricales</taxon>
        <taxon>Marasmiineae</taxon>
        <taxon>Mycenaceae</taxon>
        <taxon>Mycena</taxon>
    </lineage>
</organism>
<accession>A0AAD7D1A7</accession>
<evidence type="ECO:0000313" key="2">
    <source>
        <dbReference type="Proteomes" id="UP001221757"/>
    </source>
</evidence>
<dbReference type="EMBL" id="JARKIE010000192">
    <property type="protein sequence ID" value="KAJ7668901.1"/>
    <property type="molecule type" value="Genomic_DNA"/>
</dbReference>
<keyword evidence="2" id="KW-1185">Reference proteome</keyword>
<gene>
    <name evidence="1" type="ORF">B0H17DRAFT_1142366</name>
</gene>
<comment type="caution">
    <text evidence="1">The sequence shown here is derived from an EMBL/GenBank/DDBJ whole genome shotgun (WGS) entry which is preliminary data.</text>
</comment>
<reference evidence="1" key="1">
    <citation type="submission" date="2023-03" db="EMBL/GenBank/DDBJ databases">
        <title>Massive genome expansion in bonnet fungi (Mycena s.s.) driven by repeated elements and novel gene families across ecological guilds.</title>
        <authorList>
            <consortium name="Lawrence Berkeley National Laboratory"/>
            <person name="Harder C.B."/>
            <person name="Miyauchi S."/>
            <person name="Viragh M."/>
            <person name="Kuo A."/>
            <person name="Thoen E."/>
            <person name="Andreopoulos B."/>
            <person name="Lu D."/>
            <person name="Skrede I."/>
            <person name="Drula E."/>
            <person name="Henrissat B."/>
            <person name="Morin E."/>
            <person name="Kohler A."/>
            <person name="Barry K."/>
            <person name="LaButti K."/>
            <person name="Morin E."/>
            <person name="Salamov A."/>
            <person name="Lipzen A."/>
            <person name="Mereny Z."/>
            <person name="Hegedus B."/>
            <person name="Baldrian P."/>
            <person name="Stursova M."/>
            <person name="Weitz H."/>
            <person name="Taylor A."/>
            <person name="Grigoriev I.V."/>
            <person name="Nagy L.G."/>
            <person name="Martin F."/>
            <person name="Kauserud H."/>
        </authorList>
    </citation>
    <scope>NUCLEOTIDE SEQUENCE</scope>
    <source>
        <strain evidence="1">CBHHK067</strain>
    </source>
</reference>
<sequence length="138" mass="14953">MAGLYSSSSSSSSIPANHLLLRLSTFILATPQPSATSSSFPTGISISSDSAILSTGMLSIETLNRATDLRELYGPQKDRPTNPMWADIKVKVTRHEPLALELEDEFKGDKQKFFSFFTTTAAGGNGKKRKASEPVEKL</sequence>
<protein>
    <submittedName>
        <fullName evidence="1">Uncharacterized protein</fullName>
    </submittedName>
</protein>